<evidence type="ECO:0000313" key="4">
    <source>
        <dbReference type="Proteomes" id="UP001523392"/>
    </source>
</evidence>
<dbReference type="Gene3D" id="3.40.640.10">
    <property type="entry name" value="Type I PLP-dependent aspartate aminotransferase-like (Major domain)"/>
    <property type="match status" value="1"/>
</dbReference>
<keyword evidence="3" id="KW-0808">Transferase</keyword>
<keyword evidence="2" id="KW-0663">Pyridoxal phosphate</keyword>
<dbReference type="PANTHER" id="PTHR30244:SF34">
    <property type="entry name" value="DTDP-4-AMINO-4,6-DIDEOXYGALACTOSE TRANSAMINASE"/>
    <property type="match status" value="1"/>
</dbReference>
<dbReference type="GO" id="GO:0008483">
    <property type="term" value="F:transaminase activity"/>
    <property type="evidence" value="ECO:0007669"/>
    <property type="project" value="UniProtKB-KW"/>
</dbReference>
<comment type="caution">
    <text evidence="3">The sequence shown here is derived from an EMBL/GenBank/DDBJ whole genome shotgun (WGS) entry which is preliminary data.</text>
</comment>
<dbReference type="PANTHER" id="PTHR30244">
    <property type="entry name" value="TRANSAMINASE"/>
    <property type="match status" value="1"/>
</dbReference>
<dbReference type="PIRSF" id="PIRSF000390">
    <property type="entry name" value="PLP_StrS"/>
    <property type="match status" value="1"/>
</dbReference>
<dbReference type="Pfam" id="PF01041">
    <property type="entry name" value="DegT_DnrJ_EryC1"/>
    <property type="match status" value="1"/>
</dbReference>
<reference evidence="3 4" key="1">
    <citation type="submission" date="2021-12" db="EMBL/GenBank/DDBJ databases">
        <title>Siccirubricoccus leaddurans sp. nov., a high concentration Zn2+ tolerance bacterium.</title>
        <authorList>
            <person name="Cao Y."/>
        </authorList>
    </citation>
    <scope>NUCLEOTIDE SEQUENCE [LARGE SCALE GENOMIC DNA]</scope>
    <source>
        <strain evidence="3 4">KC 17139</strain>
    </source>
</reference>
<dbReference type="CDD" id="cd00616">
    <property type="entry name" value="AHBA_syn"/>
    <property type="match status" value="1"/>
</dbReference>
<dbReference type="Gene3D" id="3.90.1150.10">
    <property type="entry name" value="Aspartate Aminotransferase, domain 1"/>
    <property type="match status" value="1"/>
</dbReference>
<keyword evidence="3" id="KW-0032">Aminotransferase</keyword>
<dbReference type="InterPro" id="IPR015424">
    <property type="entry name" value="PyrdxlP-dep_Trfase"/>
</dbReference>
<dbReference type="InterPro" id="IPR015422">
    <property type="entry name" value="PyrdxlP-dep_Trfase_small"/>
</dbReference>
<evidence type="ECO:0000313" key="3">
    <source>
        <dbReference type="EMBL" id="MCO6419670.1"/>
    </source>
</evidence>
<comment type="similarity">
    <text evidence="1 2">Belongs to the DegT/DnrJ/EryC1 family.</text>
</comment>
<evidence type="ECO:0000256" key="2">
    <source>
        <dbReference type="RuleBase" id="RU004508"/>
    </source>
</evidence>
<name>A0ABT1DFE0_9PROT</name>
<sequence>MPSVSARTTPVLAFPRAMRVEAPSPASGREQDRILLSPPHLTGGELAALSATLDSGWVAPAGPVPEEFAEAIGTVTGFPHVAAVASGTAALHLGYRVLGVAAGDEVWTASLTYVATVAPAVQMGAIPRFLDVTPESWTLDPNLLERELARAARRRALPRAVVPVDLFGQSCALDAITALCDRWGVPVLCDSAESLGATQRGRHAGLGARLAAFSFNGNKIVTAGGGGALASEDKALIDAARHLATQAKEPAPHYQHETTGFSYGLSSILAAVGLAQLAALPARVAARRAIFERYLAGLAGLPGLGFMPEPVWGRSTRWLTAITLDPAAGAPDRETARRALAAAGIEARPVWKPLHLQPVFRTAPRAGGAVAARLFETGLCLPSGSGMSLAQQERVIAALRGLWQG</sequence>
<dbReference type="EMBL" id="JAFIRR010000215">
    <property type="protein sequence ID" value="MCO6419670.1"/>
    <property type="molecule type" value="Genomic_DNA"/>
</dbReference>
<protein>
    <submittedName>
        <fullName evidence="3">DegT/DnrJ/EryC1/StrS family aminotransferase</fullName>
    </submittedName>
</protein>
<proteinExistence type="inferred from homology"/>
<dbReference type="Proteomes" id="UP001523392">
    <property type="component" value="Unassembled WGS sequence"/>
</dbReference>
<dbReference type="SUPFAM" id="SSF53383">
    <property type="entry name" value="PLP-dependent transferases"/>
    <property type="match status" value="1"/>
</dbReference>
<accession>A0ABT1DFE0</accession>
<keyword evidence="4" id="KW-1185">Reference proteome</keyword>
<gene>
    <name evidence="3" type="ORF">JYK14_26390</name>
</gene>
<organism evidence="3 4">
    <name type="scientific">Siccirubricoccus soli</name>
    <dbReference type="NCBI Taxonomy" id="2899147"/>
    <lineage>
        <taxon>Bacteria</taxon>
        <taxon>Pseudomonadati</taxon>
        <taxon>Pseudomonadota</taxon>
        <taxon>Alphaproteobacteria</taxon>
        <taxon>Acetobacterales</taxon>
        <taxon>Roseomonadaceae</taxon>
        <taxon>Siccirubricoccus</taxon>
    </lineage>
</organism>
<dbReference type="InterPro" id="IPR000653">
    <property type="entry name" value="DegT/StrS_aminotransferase"/>
</dbReference>
<dbReference type="InterPro" id="IPR015421">
    <property type="entry name" value="PyrdxlP-dep_Trfase_major"/>
</dbReference>
<evidence type="ECO:0000256" key="1">
    <source>
        <dbReference type="ARBA" id="ARBA00037999"/>
    </source>
</evidence>
<dbReference type="RefSeq" id="WP_252956354.1">
    <property type="nucleotide sequence ID" value="NZ_JAFIRR010000215.1"/>
</dbReference>